<sequence>MASGCVEHVSAHKYSHVLESTKSIATEPSVSQLLLSTPMHPALQVAELQSLVASFVEDKSSLSNLARVNKSFKEPALDALYAHIDCLASFIGCLPRDLWVLKVDPTHSFGANRKLVLTRQLTKRDWNVLVSYTARIITLKENFRGEGPIPVLFPKLRSLDVHVVEGAHYALVASTLLGPQLIHLRVEDRNRRQDAFLTYAPKLAITSPLMQNIQLPSRTTYPDASLAMSETLKSWKNLCSVNCGPLDDNVITHLSDLPHLHTLAVYAAQSSHWINSTCTALLRSLKTLRISTDCGTTAVRVLERLLSDPRPSRSSSWHVGLTSIHCSTLDPTSFHAFATVLQRTCSDDLSSIEMSGQGLFQEEEEDKTPFNLYETLTSLSSFNNLADIYLETPYTPMTLSTDQLLELAPRWPRLETLHVNPLQHPITFSALVDLIRSLPVATEVSVAAIISLSDLTFFTATASLHLAFSRIDDVEPVEDYEDGDFWDLVFSSQEAIRELSHRGI</sequence>
<name>A0A5M3MQL3_CONPW</name>
<comment type="caution">
    <text evidence="1">The sequence shown here is derived from an EMBL/GenBank/DDBJ whole genome shotgun (WGS) entry which is preliminary data.</text>
</comment>
<organism evidence="1 2">
    <name type="scientific">Coniophora puteana (strain RWD-64-598)</name>
    <name type="common">Brown rot fungus</name>
    <dbReference type="NCBI Taxonomy" id="741705"/>
    <lineage>
        <taxon>Eukaryota</taxon>
        <taxon>Fungi</taxon>
        <taxon>Dikarya</taxon>
        <taxon>Basidiomycota</taxon>
        <taxon>Agaricomycotina</taxon>
        <taxon>Agaricomycetes</taxon>
        <taxon>Agaricomycetidae</taxon>
        <taxon>Boletales</taxon>
        <taxon>Coniophorineae</taxon>
        <taxon>Coniophoraceae</taxon>
        <taxon>Coniophora</taxon>
    </lineage>
</organism>
<dbReference type="KEGG" id="cput:CONPUDRAFT_73188"/>
<evidence type="ECO:0000313" key="2">
    <source>
        <dbReference type="Proteomes" id="UP000053558"/>
    </source>
</evidence>
<keyword evidence="2" id="KW-1185">Reference proteome</keyword>
<evidence type="ECO:0000313" key="1">
    <source>
        <dbReference type="EMBL" id="EIW81463.1"/>
    </source>
</evidence>
<dbReference type="InterPro" id="IPR032675">
    <property type="entry name" value="LRR_dom_sf"/>
</dbReference>
<evidence type="ECO:0008006" key="3">
    <source>
        <dbReference type="Google" id="ProtNLM"/>
    </source>
</evidence>
<proteinExistence type="predicted"/>
<dbReference type="RefSeq" id="XP_007768329.1">
    <property type="nucleotide sequence ID" value="XM_007770139.1"/>
</dbReference>
<gene>
    <name evidence="1" type="ORF">CONPUDRAFT_73188</name>
</gene>
<dbReference type="EMBL" id="JH711578">
    <property type="protein sequence ID" value="EIW81463.1"/>
    <property type="molecule type" value="Genomic_DNA"/>
</dbReference>
<dbReference type="Gene3D" id="3.80.10.10">
    <property type="entry name" value="Ribonuclease Inhibitor"/>
    <property type="match status" value="1"/>
</dbReference>
<protein>
    <recommendedName>
        <fullName evidence="3">F-box domain-containing protein</fullName>
    </recommendedName>
</protein>
<accession>A0A5M3MQL3</accession>
<dbReference type="GeneID" id="19209092"/>
<dbReference type="Proteomes" id="UP000053558">
    <property type="component" value="Unassembled WGS sequence"/>
</dbReference>
<reference evidence="2" key="1">
    <citation type="journal article" date="2012" name="Science">
        <title>The Paleozoic origin of enzymatic lignin decomposition reconstructed from 31 fungal genomes.</title>
        <authorList>
            <person name="Floudas D."/>
            <person name="Binder M."/>
            <person name="Riley R."/>
            <person name="Barry K."/>
            <person name="Blanchette R.A."/>
            <person name="Henrissat B."/>
            <person name="Martinez A.T."/>
            <person name="Otillar R."/>
            <person name="Spatafora J.W."/>
            <person name="Yadav J.S."/>
            <person name="Aerts A."/>
            <person name="Benoit I."/>
            <person name="Boyd A."/>
            <person name="Carlson A."/>
            <person name="Copeland A."/>
            <person name="Coutinho P.M."/>
            <person name="de Vries R.P."/>
            <person name="Ferreira P."/>
            <person name="Findley K."/>
            <person name="Foster B."/>
            <person name="Gaskell J."/>
            <person name="Glotzer D."/>
            <person name="Gorecki P."/>
            <person name="Heitman J."/>
            <person name="Hesse C."/>
            <person name="Hori C."/>
            <person name="Igarashi K."/>
            <person name="Jurgens J.A."/>
            <person name="Kallen N."/>
            <person name="Kersten P."/>
            <person name="Kohler A."/>
            <person name="Kuees U."/>
            <person name="Kumar T.K.A."/>
            <person name="Kuo A."/>
            <person name="LaButti K."/>
            <person name="Larrondo L.F."/>
            <person name="Lindquist E."/>
            <person name="Ling A."/>
            <person name="Lombard V."/>
            <person name="Lucas S."/>
            <person name="Lundell T."/>
            <person name="Martin R."/>
            <person name="McLaughlin D.J."/>
            <person name="Morgenstern I."/>
            <person name="Morin E."/>
            <person name="Murat C."/>
            <person name="Nagy L.G."/>
            <person name="Nolan M."/>
            <person name="Ohm R.A."/>
            <person name="Patyshakuliyeva A."/>
            <person name="Rokas A."/>
            <person name="Ruiz-Duenas F.J."/>
            <person name="Sabat G."/>
            <person name="Salamov A."/>
            <person name="Samejima M."/>
            <person name="Schmutz J."/>
            <person name="Slot J.C."/>
            <person name="St John F."/>
            <person name="Stenlid J."/>
            <person name="Sun H."/>
            <person name="Sun S."/>
            <person name="Syed K."/>
            <person name="Tsang A."/>
            <person name="Wiebenga A."/>
            <person name="Young D."/>
            <person name="Pisabarro A."/>
            <person name="Eastwood D.C."/>
            <person name="Martin F."/>
            <person name="Cullen D."/>
            <person name="Grigoriev I.V."/>
            <person name="Hibbett D.S."/>
        </authorList>
    </citation>
    <scope>NUCLEOTIDE SEQUENCE [LARGE SCALE GENOMIC DNA]</scope>
    <source>
        <strain evidence="2">RWD-64-598 SS2</strain>
    </source>
</reference>
<dbReference type="AlphaFoldDB" id="A0A5M3MQL3"/>